<keyword evidence="1" id="KW-0812">Transmembrane</keyword>
<protein>
    <recommendedName>
        <fullName evidence="4">DUF2752 domain-containing protein</fullName>
    </recommendedName>
</protein>
<dbReference type="InterPro" id="IPR021215">
    <property type="entry name" value="DUF2752"/>
</dbReference>
<keyword evidence="3" id="KW-1185">Reference proteome</keyword>
<feature type="transmembrane region" description="Helical" evidence="1">
    <location>
        <begin position="151"/>
        <end position="170"/>
    </location>
</feature>
<dbReference type="AlphaFoldDB" id="A0A5C1APJ4"/>
<reference evidence="3" key="1">
    <citation type="submission" date="2019-08" db="EMBL/GenBank/DDBJ databases">
        <title>Limnoglobus roseus gen. nov., sp. nov., a novel freshwater planctomycete with a giant genome from the family Gemmataceae.</title>
        <authorList>
            <person name="Kulichevskaya I.S."/>
            <person name="Naumoff D.G."/>
            <person name="Miroshnikov K."/>
            <person name="Ivanova A."/>
            <person name="Philippov D.A."/>
            <person name="Hakobyan A."/>
            <person name="Rijpstra I.C."/>
            <person name="Sinninghe Damste J.S."/>
            <person name="Liesack W."/>
            <person name="Dedysh S.N."/>
        </authorList>
    </citation>
    <scope>NUCLEOTIDE SEQUENCE [LARGE SCALE GENOMIC DNA]</scope>
    <source>
        <strain evidence="3">PX52</strain>
    </source>
</reference>
<gene>
    <name evidence="2" type="ORF">PX52LOC_07139</name>
</gene>
<dbReference type="KEGG" id="lrs:PX52LOC_07139"/>
<dbReference type="Pfam" id="PF10825">
    <property type="entry name" value="DUF2752"/>
    <property type="match status" value="1"/>
</dbReference>
<keyword evidence="1" id="KW-0472">Membrane</keyword>
<evidence type="ECO:0000256" key="1">
    <source>
        <dbReference type="SAM" id="Phobius"/>
    </source>
</evidence>
<proteinExistence type="predicted"/>
<evidence type="ECO:0008006" key="4">
    <source>
        <dbReference type="Google" id="ProtNLM"/>
    </source>
</evidence>
<dbReference type="OrthoDB" id="285957at2"/>
<feature type="transmembrane region" description="Helical" evidence="1">
    <location>
        <begin position="118"/>
        <end position="139"/>
    </location>
</feature>
<feature type="transmembrane region" description="Helical" evidence="1">
    <location>
        <begin position="41"/>
        <end position="60"/>
    </location>
</feature>
<organism evidence="2 3">
    <name type="scientific">Limnoglobus roseus</name>
    <dbReference type="NCBI Taxonomy" id="2598579"/>
    <lineage>
        <taxon>Bacteria</taxon>
        <taxon>Pseudomonadati</taxon>
        <taxon>Planctomycetota</taxon>
        <taxon>Planctomycetia</taxon>
        <taxon>Gemmatales</taxon>
        <taxon>Gemmataceae</taxon>
        <taxon>Limnoglobus</taxon>
    </lineage>
</organism>
<name>A0A5C1APJ4_9BACT</name>
<evidence type="ECO:0000313" key="2">
    <source>
        <dbReference type="EMBL" id="QEL20053.1"/>
    </source>
</evidence>
<dbReference type="Proteomes" id="UP000324974">
    <property type="component" value="Chromosome"/>
</dbReference>
<accession>A0A5C1APJ4</accession>
<evidence type="ECO:0000313" key="3">
    <source>
        <dbReference type="Proteomes" id="UP000324974"/>
    </source>
</evidence>
<sequence>MPDQEPGAVSPNPPIVRPVQWRHEEHLWVPATERIGRFARVLLAIMAFGFLTVLGIAAWLHPYSEDGTPLSQATHTQLGMPPCNMMVMYGKPCPSCGMTTSFALLAHADVWNSLKANWVGTLLAVFWLGLIPWGLYGAVRGRLLWVRNGEMFLTFAVGVILVLMIARWVWVLVF</sequence>
<keyword evidence="1" id="KW-1133">Transmembrane helix</keyword>
<dbReference type="RefSeq" id="WP_149114383.1">
    <property type="nucleotide sequence ID" value="NZ_CP042425.1"/>
</dbReference>
<dbReference type="EMBL" id="CP042425">
    <property type="protein sequence ID" value="QEL20053.1"/>
    <property type="molecule type" value="Genomic_DNA"/>
</dbReference>